<dbReference type="RefSeq" id="WP_132165800.1">
    <property type="nucleotide sequence ID" value="NZ_SMKX01000008.1"/>
</dbReference>
<evidence type="ECO:0000313" key="2">
    <source>
        <dbReference type="EMBL" id="TDD62218.1"/>
    </source>
</evidence>
<evidence type="ECO:0000313" key="3">
    <source>
        <dbReference type="Proteomes" id="UP000295124"/>
    </source>
</evidence>
<name>A0A4R4ZT06_9ACTN</name>
<keyword evidence="3" id="KW-1185">Reference proteome</keyword>
<accession>A0A4R4ZT06</accession>
<protein>
    <recommendedName>
        <fullName evidence="4">Spore-associated protein A</fullName>
    </recommendedName>
</protein>
<dbReference type="EMBL" id="SMKX01000008">
    <property type="protein sequence ID" value="TDD62218.1"/>
    <property type="molecule type" value="Genomic_DNA"/>
</dbReference>
<organism evidence="2 3">
    <name type="scientific">Kribbella antibiotica</name>
    <dbReference type="NCBI Taxonomy" id="190195"/>
    <lineage>
        <taxon>Bacteria</taxon>
        <taxon>Bacillati</taxon>
        <taxon>Actinomycetota</taxon>
        <taxon>Actinomycetes</taxon>
        <taxon>Propionibacteriales</taxon>
        <taxon>Kribbellaceae</taxon>
        <taxon>Kribbella</taxon>
    </lineage>
</organism>
<sequence>MKKLLGTVVAVAAGVVGFAAPAQASTTGAQACDLHIAKGVYSSASMLYVAVSLDGCSTSVTEVLVELQRADSASGPFTKFDEAYAYSGGAAWFGPGTDCGYWKGVARWQGQVETTPDVNFGCS</sequence>
<evidence type="ECO:0000256" key="1">
    <source>
        <dbReference type="SAM" id="SignalP"/>
    </source>
</evidence>
<dbReference type="Proteomes" id="UP000295124">
    <property type="component" value="Unassembled WGS sequence"/>
</dbReference>
<feature type="signal peptide" evidence="1">
    <location>
        <begin position="1"/>
        <end position="24"/>
    </location>
</feature>
<dbReference type="AlphaFoldDB" id="A0A4R4ZT06"/>
<dbReference type="OrthoDB" id="3828503at2"/>
<dbReference type="PROSITE" id="PS51257">
    <property type="entry name" value="PROKAR_LIPOPROTEIN"/>
    <property type="match status" value="1"/>
</dbReference>
<keyword evidence="1" id="KW-0732">Signal</keyword>
<gene>
    <name evidence="2" type="ORF">E1263_04925</name>
</gene>
<reference evidence="2 3" key="1">
    <citation type="submission" date="2019-03" db="EMBL/GenBank/DDBJ databases">
        <title>Draft genome sequences of novel Actinobacteria.</title>
        <authorList>
            <person name="Sahin N."/>
            <person name="Ay H."/>
            <person name="Saygin H."/>
        </authorList>
    </citation>
    <scope>NUCLEOTIDE SEQUENCE [LARGE SCALE GENOMIC DNA]</scope>
    <source>
        <strain evidence="2 3">JCM 13523</strain>
    </source>
</reference>
<comment type="caution">
    <text evidence="2">The sequence shown here is derived from an EMBL/GenBank/DDBJ whole genome shotgun (WGS) entry which is preliminary data.</text>
</comment>
<evidence type="ECO:0008006" key="4">
    <source>
        <dbReference type="Google" id="ProtNLM"/>
    </source>
</evidence>
<feature type="chain" id="PRO_5020750659" description="Spore-associated protein A" evidence="1">
    <location>
        <begin position="25"/>
        <end position="123"/>
    </location>
</feature>
<proteinExistence type="predicted"/>